<organism evidence="2">
    <name type="scientific">Guillardia theta (strain CCMP2712)</name>
    <name type="common">Cryptophyte</name>
    <dbReference type="NCBI Taxonomy" id="905079"/>
    <lineage>
        <taxon>Eukaryota</taxon>
        <taxon>Cryptophyceae</taxon>
        <taxon>Pyrenomonadales</taxon>
        <taxon>Geminigeraceae</taxon>
        <taxon>Guillardia</taxon>
    </lineage>
</organism>
<evidence type="ECO:0000313" key="4">
    <source>
        <dbReference type="Proteomes" id="UP000011087"/>
    </source>
</evidence>
<dbReference type="Pfam" id="PF01497">
    <property type="entry name" value="Peripla_BP_2"/>
    <property type="match status" value="1"/>
</dbReference>
<feature type="domain" description="Fe/B12 periplasmic-binding" evidence="1">
    <location>
        <begin position="2"/>
        <end position="304"/>
    </location>
</feature>
<dbReference type="SUPFAM" id="SSF53807">
    <property type="entry name" value="Helical backbone' metal receptor"/>
    <property type="match status" value="1"/>
</dbReference>
<evidence type="ECO:0000313" key="2">
    <source>
        <dbReference type="EMBL" id="EKX54448.1"/>
    </source>
</evidence>
<name>L1K254_GUITC</name>
<dbReference type="OMA" id="QDQCDVC"/>
<dbReference type="InterPro" id="IPR002491">
    <property type="entry name" value="ABC_transptr_periplasmic_BD"/>
</dbReference>
<proteinExistence type="predicted"/>
<dbReference type="KEGG" id="gtt:GUITHDRAFT_63314"/>
<evidence type="ECO:0000313" key="3">
    <source>
        <dbReference type="EnsemblProtists" id="EKX54448"/>
    </source>
</evidence>
<dbReference type="Gene3D" id="3.40.50.1980">
    <property type="entry name" value="Nitrogenase molybdenum iron protein domain"/>
    <property type="match status" value="2"/>
</dbReference>
<dbReference type="EMBL" id="JH992967">
    <property type="protein sequence ID" value="EKX54448.1"/>
    <property type="molecule type" value="Genomic_DNA"/>
</dbReference>
<dbReference type="STRING" id="905079.L1K254"/>
<dbReference type="PaxDb" id="55529-EKX54448"/>
<dbReference type="Proteomes" id="UP000011087">
    <property type="component" value="Unassembled WGS sequence"/>
</dbReference>
<accession>L1K254</accession>
<protein>
    <recommendedName>
        <fullName evidence="1">Fe/B12 periplasmic-binding domain-containing protein</fullName>
    </recommendedName>
</protein>
<dbReference type="HOGENOM" id="CLU_038034_9_1_1"/>
<keyword evidence="4" id="KW-1185">Reference proteome</keyword>
<dbReference type="OrthoDB" id="274765at2759"/>
<evidence type="ECO:0000259" key="1">
    <source>
        <dbReference type="PROSITE" id="PS50983"/>
    </source>
</evidence>
<dbReference type="PANTHER" id="PTHR42860:SF1">
    <property type="entry name" value="VITAMIN B12-BINDING PROTEIN"/>
    <property type="match status" value="1"/>
</dbReference>
<dbReference type="EnsemblProtists" id="EKX54448">
    <property type="protein sequence ID" value="EKX54448"/>
    <property type="gene ID" value="GUITHDRAFT_63314"/>
</dbReference>
<dbReference type="GeneID" id="17311211"/>
<dbReference type="PANTHER" id="PTHR42860">
    <property type="entry name" value="VITAMIN B12-BINDING PROTEIN"/>
    <property type="match status" value="1"/>
</dbReference>
<dbReference type="PROSITE" id="PS50983">
    <property type="entry name" value="FE_B12_PBP"/>
    <property type="match status" value="1"/>
</dbReference>
<dbReference type="eggNOG" id="ENOG502RY45">
    <property type="taxonomic scope" value="Eukaryota"/>
</dbReference>
<dbReference type="InterPro" id="IPR051030">
    <property type="entry name" value="Vitamin_B12-ABC_binding"/>
</dbReference>
<dbReference type="AlphaFoldDB" id="L1K254"/>
<dbReference type="RefSeq" id="XP_005841428.1">
    <property type="nucleotide sequence ID" value="XM_005841371.1"/>
</dbReference>
<sequence>MRIVSLLPSATEILALIGAKDMLVGRSHECDFPPEILKLPTVTNSQLVFQSSAQIDQAVRESSKAGIDLYAVDADLLTALKPDLIITQGLCSVCSIDGTKVHQIVRRMEVRPKILELSPNTLEDVLQNVEQVGEAVGLTDRAADVKLYLKKRIELATKTAEEGRKKSVHPVNVAFLEWLNPLYIGGHWTPQLIEMAGGEQKLHNTARQKEVGFKSYAISQEAVTQSDPDAIIIAPCGLDLGATETEIANLVHDQDSEWSRWFCELRAVKGKRVALVDGSQMFNRPGPRLVDALEWLSSFLYPDAQQLNPIRSR</sequence>
<reference evidence="2 4" key="1">
    <citation type="journal article" date="2012" name="Nature">
        <title>Algal genomes reveal evolutionary mosaicism and the fate of nucleomorphs.</title>
        <authorList>
            <consortium name="DOE Joint Genome Institute"/>
            <person name="Curtis B.A."/>
            <person name="Tanifuji G."/>
            <person name="Burki F."/>
            <person name="Gruber A."/>
            <person name="Irimia M."/>
            <person name="Maruyama S."/>
            <person name="Arias M.C."/>
            <person name="Ball S.G."/>
            <person name="Gile G.H."/>
            <person name="Hirakawa Y."/>
            <person name="Hopkins J.F."/>
            <person name="Kuo A."/>
            <person name="Rensing S.A."/>
            <person name="Schmutz J."/>
            <person name="Symeonidi A."/>
            <person name="Elias M."/>
            <person name="Eveleigh R.J."/>
            <person name="Herman E.K."/>
            <person name="Klute M.J."/>
            <person name="Nakayama T."/>
            <person name="Obornik M."/>
            <person name="Reyes-Prieto A."/>
            <person name="Armbrust E.V."/>
            <person name="Aves S.J."/>
            <person name="Beiko R.G."/>
            <person name="Coutinho P."/>
            <person name="Dacks J.B."/>
            <person name="Durnford D.G."/>
            <person name="Fast N.M."/>
            <person name="Green B.R."/>
            <person name="Grisdale C.J."/>
            <person name="Hempel F."/>
            <person name="Henrissat B."/>
            <person name="Hoppner M.P."/>
            <person name="Ishida K."/>
            <person name="Kim E."/>
            <person name="Koreny L."/>
            <person name="Kroth P.G."/>
            <person name="Liu Y."/>
            <person name="Malik S.B."/>
            <person name="Maier U.G."/>
            <person name="McRose D."/>
            <person name="Mock T."/>
            <person name="Neilson J.A."/>
            <person name="Onodera N.T."/>
            <person name="Poole A.M."/>
            <person name="Pritham E.J."/>
            <person name="Richards T.A."/>
            <person name="Rocap G."/>
            <person name="Roy S.W."/>
            <person name="Sarai C."/>
            <person name="Schaack S."/>
            <person name="Shirato S."/>
            <person name="Slamovits C.H."/>
            <person name="Spencer D.F."/>
            <person name="Suzuki S."/>
            <person name="Worden A.Z."/>
            <person name="Zauner S."/>
            <person name="Barry K."/>
            <person name="Bell C."/>
            <person name="Bharti A.K."/>
            <person name="Crow J.A."/>
            <person name="Grimwood J."/>
            <person name="Kramer R."/>
            <person name="Lindquist E."/>
            <person name="Lucas S."/>
            <person name="Salamov A."/>
            <person name="McFadden G.I."/>
            <person name="Lane C.E."/>
            <person name="Keeling P.J."/>
            <person name="Gray M.W."/>
            <person name="Grigoriev I.V."/>
            <person name="Archibald J.M."/>
        </authorList>
    </citation>
    <scope>NUCLEOTIDE SEQUENCE</scope>
    <source>
        <strain evidence="2 4">CCMP2712</strain>
    </source>
</reference>
<reference evidence="3" key="3">
    <citation type="submission" date="2015-06" db="UniProtKB">
        <authorList>
            <consortium name="EnsemblProtists"/>
        </authorList>
    </citation>
    <scope>IDENTIFICATION</scope>
</reference>
<gene>
    <name evidence="2" type="ORF">GUITHDRAFT_63314</name>
</gene>
<reference evidence="4" key="2">
    <citation type="submission" date="2012-11" db="EMBL/GenBank/DDBJ databases">
        <authorList>
            <person name="Kuo A."/>
            <person name="Curtis B.A."/>
            <person name="Tanifuji G."/>
            <person name="Burki F."/>
            <person name="Gruber A."/>
            <person name="Irimia M."/>
            <person name="Maruyama S."/>
            <person name="Arias M.C."/>
            <person name="Ball S.G."/>
            <person name="Gile G.H."/>
            <person name="Hirakawa Y."/>
            <person name="Hopkins J.F."/>
            <person name="Rensing S.A."/>
            <person name="Schmutz J."/>
            <person name="Symeonidi A."/>
            <person name="Elias M."/>
            <person name="Eveleigh R.J."/>
            <person name="Herman E.K."/>
            <person name="Klute M.J."/>
            <person name="Nakayama T."/>
            <person name="Obornik M."/>
            <person name="Reyes-Prieto A."/>
            <person name="Armbrust E.V."/>
            <person name="Aves S.J."/>
            <person name="Beiko R.G."/>
            <person name="Coutinho P."/>
            <person name="Dacks J.B."/>
            <person name="Durnford D.G."/>
            <person name="Fast N.M."/>
            <person name="Green B.R."/>
            <person name="Grisdale C."/>
            <person name="Hempe F."/>
            <person name="Henrissat B."/>
            <person name="Hoppner M.P."/>
            <person name="Ishida K.-I."/>
            <person name="Kim E."/>
            <person name="Koreny L."/>
            <person name="Kroth P.G."/>
            <person name="Liu Y."/>
            <person name="Malik S.-B."/>
            <person name="Maier U.G."/>
            <person name="McRose D."/>
            <person name="Mock T."/>
            <person name="Neilson J.A."/>
            <person name="Onodera N.T."/>
            <person name="Poole A.M."/>
            <person name="Pritham E.J."/>
            <person name="Richards T.A."/>
            <person name="Rocap G."/>
            <person name="Roy S.W."/>
            <person name="Sarai C."/>
            <person name="Schaack S."/>
            <person name="Shirato S."/>
            <person name="Slamovits C.H."/>
            <person name="Spencer D.F."/>
            <person name="Suzuki S."/>
            <person name="Worden A.Z."/>
            <person name="Zauner S."/>
            <person name="Barry K."/>
            <person name="Bell C."/>
            <person name="Bharti A.K."/>
            <person name="Crow J.A."/>
            <person name="Grimwood J."/>
            <person name="Kramer R."/>
            <person name="Lindquist E."/>
            <person name="Lucas S."/>
            <person name="Salamov A."/>
            <person name="McFadden G.I."/>
            <person name="Lane C.E."/>
            <person name="Keeling P.J."/>
            <person name="Gray M.W."/>
            <person name="Grigoriev I.V."/>
            <person name="Archibald J.M."/>
        </authorList>
    </citation>
    <scope>NUCLEOTIDE SEQUENCE</scope>
    <source>
        <strain evidence="4">CCMP2712</strain>
    </source>
</reference>